<keyword evidence="2" id="KW-1185">Reference proteome</keyword>
<reference evidence="1 2" key="1">
    <citation type="submission" date="2018-01" db="EMBL/GenBank/DDBJ databases">
        <title>The complete genome sequence of Chromatium okenii LaCa, a purple sulfur bacterium with a turbulent life.</title>
        <authorList>
            <person name="Luedin S.M."/>
            <person name="Liechti N."/>
            <person name="Storelli N."/>
            <person name="Danza F."/>
            <person name="Wittwer M."/>
            <person name="Pothier J.F."/>
            <person name="Tonolla M.A."/>
        </authorList>
    </citation>
    <scope>NUCLEOTIDE SEQUENCE [LARGE SCALE GENOMIC DNA]</scope>
    <source>
        <strain evidence="1 2">LaCa</strain>
    </source>
</reference>
<accession>A0A2S7XSX3</accession>
<sequence length="117" mass="13554">MSYPTFAVRDGNSAVYLTDTAQRRILKTNHDGQFQYRIDGGSREQGRFFYANDLAVDEAGRLFVLNVVTDRRGFYVDREEILRFTPDGHIMTAWCISACFVQKKKNRSWDCAAKWSD</sequence>
<evidence type="ECO:0008006" key="3">
    <source>
        <dbReference type="Google" id="ProtNLM"/>
    </source>
</evidence>
<evidence type="ECO:0000313" key="2">
    <source>
        <dbReference type="Proteomes" id="UP000239936"/>
    </source>
</evidence>
<dbReference type="Proteomes" id="UP000239936">
    <property type="component" value="Unassembled WGS sequence"/>
</dbReference>
<dbReference type="OrthoDB" id="9799230at2"/>
<dbReference type="EMBL" id="PPGH01000034">
    <property type="protein sequence ID" value="PQJ96512.1"/>
    <property type="molecule type" value="Genomic_DNA"/>
</dbReference>
<comment type="caution">
    <text evidence="1">The sequence shown here is derived from an EMBL/GenBank/DDBJ whole genome shotgun (WGS) entry which is preliminary data.</text>
</comment>
<dbReference type="SUPFAM" id="SSF63829">
    <property type="entry name" value="Calcium-dependent phosphotriesterase"/>
    <property type="match status" value="1"/>
</dbReference>
<gene>
    <name evidence="1" type="ORF">CXB77_06640</name>
</gene>
<dbReference type="InterPro" id="IPR011042">
    <property type="entry name" value="6-blade_b-propeller_TolB-like"/>
</dbReference>
<evidence type="ECO:0000313" key="1">
    <source>
        <dbReference type="EMBL" id="PQJ96512.1"/>
    </source>
</evidence>
<dbReference type="Gene3D" id="2.120.10.30">
    <property type="entry name" value="TolB, C-terminal domain"/>
    <property type="match status" value="1"/>
</dbReference>
<dbReference type="AlphaFoldDB" id="A0A2S7XSX3"/>
<name>A0A2S7XSX3_9GAMM</name>
<organism evidence="1 2">
    <name type="scientific">Chromatium okenii</name>
    <dbReference type="NCBI Taxonomy" id="61644"/>
    <lineage>
        <taxon>Bacteria</taxon>
        <taxon>Pseudomonadati</taxon>
        <taxon>Pseudomonadota</taxon>
        <taxon>Gammaproteobacteria</taxon>
        <taxon>Chromatiales</taxon>
        <taxon>Chromatiaceae</taxon>
        <taxon>Chromatium</taxon>
    </lineage>
</organism>
<proteinExistence type="predicted"/>
<dbReference type="RefSeq" id="WP_105073272.1">
    <property type="nucleotide sequence ID" value="NZ_PPGH01000034.1"/>
</dbReference>
<protein>
    <recommendedName>
        <fullName evidence="3">SMP-30/Gluconolactonase/LRE-like region domain-containing protein</fullName>
    </recommendedName>
</protein>